<keyword evidence="2" id="KW-1185">Reference proteome</keyword>
<evidence type="ECO:0000313" key="1">
    <source>
        <dbReference type="EMBL" id="PSR82687.1"/>
    </source>
</evidence>
<dbReference type="EMBL" id="MLYV02000578">
    <property type="protein sequence ID" value="PSR82687.1"/>
    <property type="molecule type" value="Genomic_DNA"/>
</dbReference>
<dbReference type="AlphaFoldDB" id="A0A2R6P0R8"/>
<gene>
    <name evidence="1" type="ORF">PHLCEN_2v5974</name>
</gene>
<accession>A0A2R6P0R8</accession>
<dbReference type="Proteomes" id="UP000186601">
    <property type="component" value="Unassembled WGS sequence"/>
</dbReference>
<proteinExistence type="predicted"/>
<sequence length="96" mass="11336">MMRGHRHKLEFSRAKEKLWQIMGEVSEYLFSVLLDSFMSNDDVFIACAEIRGLTRFTRRRYARFHTGRPDCAGQQNASSTRRKDFGRYIDWKLLGA</sequence>
<evidence type="ECO:0000313" key="2">
    <source>
        <dbReference type="Proteomes" id="UP000186601"/>
    </source>
</evidence>
<organism evidence="1 2">
    <name type="scientific">Hermanssonia centrifuga</name>
    <dbReference type="NCBI Taxonomy" id="98765"/>
    <lineage>
        <taxon>Eukaryota</taxon>
        <taxon>Fungi</taxon>
        <taxon>Dikarya</taxon>
        <taxon>Basidiomycota</taxon>
        <taxon>Agaricomycotina</taxon>
        <taxon>Agaricomycetes</taxon>
        <taxon>Polyporales</taxon>
        <taxon>Meruliaceae</taxon>
        <taxon>Hermanssonia</taxon>
    </lineage>
</organism>
<name>A0A2R6P0R8_9APHY</name>
<comment type="caution">
    <text evidence="1">The sequence shown here is derived from an EMBL/GenBank/DDBJ whole genome shotgun (WGS) entry which is preliminary data.</text>
</comment>
<reference evidence="1 2" key="1">
    <citation type="submission" date="2018-02" db="EMBL/GenBank/DDBJ databases">
        <title>Genome sequence of the basidiomycete white-rot fungus Phlebia centrifuga.</title>
        <authorList>
            <person name="Granchi Z."/>
            <person name="Peng M."/>
            <person name="de Vries R.P."/>
            <person name="Hilden K."/>
            <person name="Makela M.R."/>
            <person name="Grigoriev I."/>
            <person name="Riley R."/>
        </authorList>
    </citation>
    <scope>NUCLEOTIDE SEQUENCE [LARGE SCALE GENOMIC DNA]</scope>
    <source>
        <strain evidence="1 2">FBCC195</strain>
    </source>
</reference>
<protein>
    <submittedName>
        <fullName evidence="1">Uncharacterized protein</fullName>
    </submittedName>
</protein>